<evidence type="ECO:0000256" key="3">
    <source>
        <dbReference type="ARBA" id="ARBA00022989"/>
    </source>
</evidence>
<dbReference type="PROSITE" id="PS50850">
    <property type="entry name" value="MFS"/>
    <property type="match status" value="1"/>
</dbReference>
<keyword evidence="2 5" id="KW-0812">Transmembrane</keyword>
<dbReference type="InterPro" id="IPR020846">
    <property type="entry name" value="MFS_dom"/>
</dbReference>
<evidence type="ECO:0000256" key="5">
    <source>
        <dbReference type="SAM" id="Phobius"/>
    </source>
</evidence>
<feature type="transmembrane region" description="Helical" evidence="5">
    <location>
        <begin position="176"/>
        <end position="195"/>
    </location>
</feature>
<gene>
    <name evidence="7" type="ORF">RMS29_20980</name>
</gene>
<feature type="transmembrane region" description="Helical" evidence="5">
    <location>
        <begin position="16"/>
        <end position="40"/>
    </location>
</feature>
<evidence type="ECO:0000256" key="2">
    <source>
        <dbReference type="ARBA" id="ARBA00022692"/>
    </source>
</evidence>
<evidence type="ECO:0000256" key="1">
    <source>
        <dbReference type="ARBA" id="ARBA00004141"/>
    </source>
</evidence>
<dbReference type="PANTHER" id="PTHR42718">
    <property type="entry name" value="MAJOR FACILITATOR SUPERFAMILY MULTIDRUG TRANSPORTER MFSC"/>
    <property type="match status" value="1"/>
</dbReference>
<keyword evidence="8" id="KW-1185">Reference proteome</keyword>
<dbReference type="InterPro" id="IPR036259">
    <property type="entry name" value="MFS_trans_sf"/>
</dbReference>
<feature type="transmembrane region" description="Helical" evidence="5">
    <location>
        <begin position="109"/>
        <end position="133"/>
    </location>
</feature>
<evidence type="ECO:0000259" key="6">
    <source>
        <dbReference type="PROSITE" id="PS50850"/>
    </source>
</evidence>
<keyword evidence="3 5" id="KW-1133">Transmembrane helix</keyword>
<feature type="transmembrane region" description="Helical" evidence="5">
    <location>
        <begin position="52"/>
        <end position="71"/>
    </location>
</feature>
<dbReference type="Gene3D" id="1.20.1720.10">
    <property type="entry name" value="Multidrug resistance protein D"/>
    <property type="match status" value="1"/>
</dbReference>
<keyword evidence="4 5" id="KW-0472">Membrane</keyword>
<proteinExistence type="predicted"/>
<feature type="transmembrane region" description="Helical" evidence="5">
    <location>
        <begin position="442"/>
        <end position="462"/>
    </location>
</feature>
<feature type="transmembrane region" description="Helical" evidence="5">
    <location>
        <begin position="343"/>
        <end position="362"/>
    </location>
</feature>
<accession>A0ABU4W4K6</accession>
<feature type="transmembrane region" description="Helical" evidence="5">
    <location>
        <begin position="368"/>
        <end position="388"/>
    </location>
</feature>
<feature type="transmembrane region" description="Helical" evidence="5">
    <location>
        <begin position="83"/>
        <end position="103"/>
    </location>
</feature>
<dbReference type="PANTHER" id="PTHR42718:SF39">
    <property type="entry name" value="ACTINORHODIN TRANSPORTER-RELATED"/>
    <property type="match status" value="1"/>
</dbReference>
<comment type="caution">
    <text evidence="7">The sequence shown here is derived from an EMBL/GenBank/DDBJ whole genome shotgun (WGS) entry which is preliminary data.</text>
</comment>
<sequence>MSHSKHPNDKLDPRRWIALVILLAGAFLPPLDFFIVNVALPSIRDDFHASASTMQLIISGYATTYAAMLITGGRLGDLYGRRTVFLSGMVAFAAASALCGFAWSPLALVVGRILQGFAAAVMAPQALASINAIFPDHEKSKALSFYALTFGLASMAGLFLGGALIALNILGLGWRAIFLINLPVIAIAAPSAFFVLRETRSEKPTKLDGGGALLIALALFALIAPLIEGREQGWPIWLLLMLATSPLLFLLFWRHEWSLEAAGGDPILAPSLLQNRGLMRGLLAAVFFYALAAFWLIFSVYQQGGLGRTPFEAGLAIFPAAIGFVLGPFASQRVLSVFGRFSAGVGMGLQAAGLFTTAALISNDVPQFLFPALFLIGAGQGIALPNLVKSIVQRVDKTQSGLASGLVNSMFQIGGALAAAIVGGLFFSILGSDTDAHSIGQAYSVAAIAIALCLLVAGWLSVSLASNEASSASGPGNRQVL</sequence>
<dbReference type="RefSeq" id="WP_250972820.1">
    <property type="nucleotide sequence ID" value="NZ_CP192766.1"/>
</dbReference>
<dbReference type="EMBL" id="JAVRAD010000011">
    <property type="protein sequence ID" value="MDX8331695.1"/>
    <property type="molecule type" value="Genomic_DNA"/>
</dbReference>
<dbReference type="Gene3D" id="1.20.1250.20">
    <property type="entry name" value="MFS general substrate transporter like domains"/>
    <property type="match status" value="1"/>
</dbReference>
<dbReference type="Proteomes" id="UP001277561">
    <property type="component" value="Unassembled WGS sequence"/>
</dbReference>
<name>A0ABU4W4K6_9HYPH</name>
<evidence type="ECO:0000313" key="7">
    <source>
        <dbReference type="EMBL" id="MDX8331695.1"/>
    </source>
</evidence>
<comment type="subcellular location">
    <subcellularLocation>
        <location evidence="1">Membrane</location>
        <topology evidence="1">Multi-pass membrane protein</topology>
    </subcellularLocation>
</comment>
<dbReference type="Pfam" id="PF07690">
    <property type="entry name" value="MFS_1"/>
    <property type="match status" value="2"/>
</dbReference>
<feature type="transmembrane region" description="Helical" evidence="5">
    <location>
        <begin position="313"/>
        <end position="331"/>
    </location>
</feature>
<reference evidence="7" key="1">
    <citation type="journal article" date="2023" name="Phytobiomes J">
        <title>Deciphering the key players within the bacterial microbiota associated with aerial crown gall tumors on rhododendron: Insights into the gallobiome.</title>
        <authorList>
            <person name="Kuzmanovic N."/>
            <person name="Nesme J."/>
            <person name="Wolf J."/>
            <person name="Neumann-Schaal M."/>
            <person name="Petersen J."/>
            <person name="Fernandez-Gnecco G."/>
            <person name="Sproeer C."/>
            <person name="Bunk B."/>
            <person name="Overmann J."/>
            <person name="Sorensen S.J."/>
            <person name="Idczak E."/>
            <person name="Smalla K."/>
        </authorList>
    </citation>
    <scope>NUCLEOTIDE SEQUENCE [LARGE SCALE GENOMIC DNA]</scope>
    <source>
        <strain evidence="7">Rho-14.1</strain>
    </source>
</reference>
<feature type="transmembrane region" description="Helical" evidence="5">
    <location>
        <begin position="409"/>
        <end position="430"/>
    </location>
</feature>
<feature type="domain" description="Major facilitator superfamily (MFS) profile" evidence="6">
    <location>
        <begin position="18"/>
        <end position="469"/>
    </location>
</feature>
<dbReference type="SUPFAM" id="SSF103473">
    <property type="entry name" value="MFS general substrate transporter"/>
    <property type="match status" value="1"/>
</dbReference>
<organism evidence="7 8">
    <name type="scientific">Agrobacterium rosae</name>
    <dbReference type="NCBI Taxonomy" id="1972867"/>
    <lineage>
        <taxon>Bacteria</taxon>
        <taxon>Pseudomonadati</taxon>
        <taxon>Pseudomonadota</taxon>
        <taxon>Alphaproteobacteria</taxon>
        <taxon>Hyphomicrobiales</taxon>
        <taxon>Rhizobiaceae</taxon>
        <taxon>Rhizobium/Agrobacterium group</taxon>
        <taxon>Agrobacterium</taxon>
    </lineage>
</organism>
<feature type="transmembrane region" description="Helical" evidence="5">
    <location>
        <begin position="233"/>
        <end position="253"/>
    </location>
</feature>
<dbReference type="InterPro" id="IPR011701">
    <property type="entry name" value="MFS"/>
</dbReference>
<feature type="transmembrane region" description="Helical" evidence="5">
    <location>
        <begin position="145"/>
        <end position="170"/>
    </location>
</feature>
<evidence type="ECO:0000313" key="8">
    <source>
        <dbReference type="Proteomes" id="UP001277561"/>
    </source>
</evidence>
<dbReference type="CDD" id="cd17321">
    <property type="entry name" value="MFS_MMR_MDR_like"/>
    <property type="match status" value="1"/>
</dbReference>
<protein>
    <submittedName>
        <fullName evidence="7">MFS transporter</fullName>
    </submittedName>
</protein>
<feature type="transmembrane region" description="Helical" evidence="5">
    <location>
        <begin position="281"/>
        <end position="301"/>
    </location>
</feature>
<feature type="transmembrane region" description="Helical" evidence="5">
    <location>
        <begin position="207"/>
        <end position="227"/>
    </location>
</feature>
<evidence type="ECO:0000256" key="4">
    <source>
        <dbReference type="ARBA" id="ARBA00023136"/>
    </source>
</evidence>